<evidence type="ECO:0000259" key="2">
    <source>
        <dbReference type="PROSITE" id="PS50110"/>
    </source>
</evidence>
<sequence length="262" mass="29258">MRVLLVDSERPSLQSLSSWLATDPEVEVVGECDSGPVAVRMLRQHPIDVVFLGVELPGMDGFQVLREAGPAHTGATIFVNTDDSHALKAFEAHALDYLLKPYDEERVTRVLSRAKEHVRGGRIQALARQLMGLLSTSQSAANLAPPPPPASRYLERLVLKEVGRVAFLSVSEVDWLEAEDYYVQAHAGGQTHLLRQPLRELEAQLDPRQFVRIHRSTIVNARRVREMRPLFHGEYQVILGDGTCLKLSRGYRERLDALLGVA</sequence>
<evidence type="ECO:0000313" key="4">
    <source>
        <dbReference type="EMBL" id="KFA89174.1"/>
    </source>
</evidence>
<organism evidence="4 5">
    <name type="scientific">Archangium violaceum Cb vi76</name>
    <dbReference type="NCBI Taxonomy" id="1406225"/>
    <lineage>
        <taxon>Bacteria</taxon>
        <taxon>Pseudomonadati</taxon>
        <taxon>Myxococcota</taxon>
        <taxon>Myxococcia</taxon>
        <taxon>Myxococcales</taxon>
        <taxon>Cystobacterineae</taxon>
        <taxon>Archangiaceae</taxon>
        <taxon>Archangium</taxon>
    </lineage>
</organism>
<dbReference type="Gene3D" id="2.40.50.1020">
    <property type="entry name" value="LytTr DNA-binding domain"/>
    <property type="match status" value="1"/>
</dbReference>
<dbReference type="Proteomes" id="UP000028547">
    <property type="component" value="Unassembled WGS sequence"/>
</dbReference>
<evidence type="ECO:0000256" key="1">
    <source>
        <dbReference type="PROSITE-ProRule" id="PRU00169"/>
    </source>
</evidence>
<dbReference type="AlphaFoldDB" id="A0A084SL39"/>
<dbReference type="InterPro" id="IPR001789">
    <property type="entry name" value="Sig_transdc_resp-reg_receiver"/>
</dbReference>
<dbReference type="InterPro" id="IPR011006">
    <property type="entry name" value="CheY-like_superfamily"/>
</dbReference>
<dbReference type="Gene3D" id="3.40.50.2300">
    <property type="match status" value="1"/>
</dbReference>
<dbReference type="Pfam" id="PF04397">
    <property type="entry name" value="LytTR"/>
    <property type="match status" value="1"/>
</dbReference>
<dbReference type="PROSITE" id="PS50110">
    <property type="entry name" value="RESPONSE_REGULATORY"/>
    <property type="match status" value="1"/>
</dbReference>
<reference evidence="4 5" key="1">
    <citation type="submission" date="2014-07" db="EMBL/GenBank/DDBJ databases">
        <title>Draft Genome Sequence of Gephyronic Acid Producer, Cystobacter violaceus Strain Cb vi76.</title>
        <authorList>
            <person name="Stevens D.C."/>
            <person name="Young J."/>
            <person name="Carmichael R."/>
            <person name="Tan J."/>
            <person name="Taylor R.E."/>
        </authorList>
    </citation>
    <scope>NUCLEOTIDE SEQUENCE [LARGE SCALE GENOMIC DNA]</scope>
    <source>
        <strain evidence="4 5">Cb vi76</strain>
    </source>
</reference>
<comment type="caution">
    <text evidence="1">Lacks conserved residue(s) required for the propagation of feature annotation.</text>
</comment>
<protein>
    <submittedName>
        <fullName evidence="4">Chemotaxis protein CheY</fullName>
    </submittedName>
</protein>
<dbReference type="GO" id="GO:0000156">
    <property type="term" value="F:phosphorelay response regulator activity"/>
    <property type="evidence" value="ECO:0007669"/>
    <property type="project" value="InterPro"/>
</dbReference>
<dbReference type="SMART" id="SM00850">
    <property type="entry name" value="LytTR"/>
    <property type="match status" value="1"/>
</dbReference>
<dbReference type="GO" id="GO:0003677">
    <property type="term" value="F:DNA binding"/>
    <property type="evidence" value="ECO:0007669"/>
    <property type="project" value="InterPro"/>
</dbReference>
<accession>A0A084SL39</accession>
<dbReference type="InterPro" id="IPR046947">
    <property type="entry name" value="LytR-like"/>
</dbReference>
<feature type="domain" description="HTH LytTR-type" evidence="3">
    <location>
        <begin position="157"/>
        <end position="261"/>
    </location>
</feature>
<dbReference type="PROSITE" id="PS50930">
    <property type="entry name" value="HTH_LYTTR"/>
    <property type="match status" value="1"/>
</dbReference>
<comment type="caution">
    <text evidence="4">The sequence shown here is derived from an EMBL/GenBank/DDBJ whole genome shotgun (WGS) entry which is preliminary data.</text>
</comment>
<feature type="domain" description="Response regulatory" evidence="2">
    <location>
        <begin position="2"/>
        <end position="115"/>
    </location>
</feature>
<evidence type="ECO:0000313" key="5">
    <source>
        <dbReference type="Proteomes" id="UP000028547"/>
    </source>
</evidence>
<name>A0A084SL39_9BACT</name>
<dbReference type="SMART" id="SM00448">
    <property type="entry name" value="REC"/>
    <property type="match status" value="1"/>
</dbReference>
<evidence type="ECO:0000259" key="3">
    <source>
        <dbReference type="PROSITE" id="PS50930"/>
    </source>
</evidence>
<gene>
    <name evidence="4" type="ORF">Q664_36505</name>
</gene>
<dbReference type="PANTHER" id="PTHR37299">
    <property type="entry name" value="TRANSCRIPTIONAL REGULATOR-RELATED"/>
    <property type="match status" value="1"/>
</dbReference>
<dbReference type="Pfam" id="PF00072">
    <property type="entry name" value="Response_reg"/>
    <property type="match status" value="1"/>
</dbReference>
<dbReference type="PANTHER" id="PTHR37299:SF1">
    <property type="entry name" value="STAGE 0 SPORULATION PROTEIN A HOMOLOG"/>
    <property type="match status" value="1"/>
</dbReference>
<dbReference type="SUPFAM" id="SSF52172">
    <property type="entry name" value="CheY-like"/>
    <property type="match status" value="1"/>
</dbReference>
<proteinExistence type="predicted"/>
<dbReference type="InterPro" id="IPR007492">
    <property type="entry name" value="LytTR_DNA-bd_dom"/>
</dbReference>
<dbReference type="EMBL" id="JPMI01000258">
    <property type="protein sequence ID" value="KFA89174.1"/>
    <property type="molecule type" value="Genomic_DNA"/>
</dbReference>